<evidence type="ECO:0000313" key="2">
    <source>
        <dbReference type="Proteomes" id="UP000527355"/>
    </source>
</evidence>
<dbReference type="Pfam" id="PF05240">
    <property type="entry name" value="APOBEC_C"/>
    <property type="match status" value="1"/>
</dbReference>
<accession>A0A7J7Z0W0</accession>
<sequence length="148" mass="16504">MGTRGLSCGGTVSRARTILRWEHLSSHLCSRLLPGCAVLPRVTPPPGTSLAKDPLIDGTTFEVNFSHNWEKKTHLCYEVEVREEDTWVPVEELQGFLRNQNSHVRLCIFAAHIYTFVSGHEDGLSKLWDAGAQPAIMTHDGQQGLLRV</sequence>
<comment type="caution">
    <text evidence="1">The sequence shown here is derived from an EMBL/GenBank/DDBJ whole genome shotgun (WGS) entry which is preliminary data.</text>
</comment>
<reference evidence="1 2" key="1">
    <citation type="journal article" date="2020" name="Nature">
        <title>Six reference-quality genomes reveal evolution of bat adaptations.</title>
        <authorList>
            <person name="Jebb D."/>
            <person name="Huang Z."/>
            <person name="Pippel M."/>
            <person name="Hughes G.M."/>
            <person name="Lavrichenko K."/>
            <person name="Devanna P."/>
            <person name="Winkler S."/>
            <person name="Jermiin L.S."/>
            <person name="Skirmuntt E.C."/>
            <person name="Katzourakis A."/>
            <person name="Burkitt-Gray L."/>
            <person name="Ray D.A."/>
            <person name="Sullivan K.A.M."/>
            <person name="Roscito J.G."/>
            <person name="Kirilenko B.M."/>
            <person name="Davalos L.M."/>
            <person name="Corthals A.P."/>
            <person name="Power M.L."/>
            <person name="Jones G."/>
            <person name="Ransome R.D."/>
            <person name="Dechmann D.K.N."/>
            <person name="Locatelli A.G."/>
            <person name="Puechmaille S.J."/>
            <person name="Fedrigo O."/>
            <person name="Jarvis E.D."/>
            <person name="Hiller M."/>
            <person name="Vernes S.C."/>
            <person name="Myers E.W."/>
            <person name="Teeling E.C."/>
        </authorList>
    </citation>
    <scope>NUCLEOTIDE SEQUENCE [LARGE SCALE GENOMIC DNA]</scope>
    <source>
        <strain evidence="1">MMyoMyo1</strain>
        <tissue evidence="1">Flight muscle</tissue>
    </source>
</reference>
<keyword evidence="2" id="KW-1185">Reference proteome</keyword>
<organism evidence="1 2">
    <name type="scientific">Myotis myotis</name>
    <name type="common">Greater mouse-eared bat</name>
    <name type="synonym">Vespertilio myotis</name>
    <dbReference type="NCBI Taxonomy" id="51298"/>
    <lineage>
        <taxon>Eukaryota</taxon>
        <taxon>Metazoa</taxon>
        <taxon>Chordata</taxon>
        <taxon>Craniata</taxon>
        <taxon>Vertebrata</taxon>
        <taxon>Euteleostomi</taxon>
        <taxon>Mammalia</taxon>
        <taxon>Eutheria</taxon>
        <taxon>Laurasiatheria</taxon>
        <taxon>Chiroptera</taxon>
        <taxon>Yangochiroptera</taxon>
        <taxon>Vespertilionidae</taxon>
        <taxon>Myotis</taxon>
    </lineage>
</organism>
<dbReference type="Proteomes" id="UP000527355">
    <property type="component" value="Unassembled WGS sequence"/>
</dbReference>
<dbReference type="EMBL" id="JABWUV010000003">
    <property type="protein sequence ID" value="KAF6367526.1"/>
    <property type="molecule type" value="Genomic_DNA"/>
</dbReference>
<dbReference type="Gene3D" id="3.40.140.10">
    <property type="entry name" value="Cytidine Deaminase, domain 2"/>
    <property type="match status" value="2"/>
</dbReference>
<dbReference type="VEuPathDB" id="HostDB:LOC118650760"/>
<name>A0A7J7Z0W0_MYOMY</name>
<gene>
    <name evidence="1" type="ORF">mMyoMyo1_000835</name>
</gene>
<protein>
    <submittedName>
        <fullName evidence="1">Uncharacterized protein</fullName>
    </submittedName>
</protein>
<proteinExistence type="predicted"/>
<dbReference type="AlphaFoldDB" id="A0A7J7Z0W0"/>
<evidence type="ECO:0000313" key="1">
    <source>
        <dbReference type="EMBL" id="KAF6367526.1"/>
    </source>
</evidence>